<accession>A0A6J1FX50</accession>
<proteinExistence type="predicted"/>
<dbReference type="AlphaFoldDB" id="A0A6J1FX50"/>
<name>A0A6J1FX50_CUCMO</name>
<dbReference type="RefSeq" id="XP_022944684.1">
    <property type="nucleotide sequence ID" value="XM_023088916.1"/>
</dbReference>
<dbReference type="Gene3D" id="3.30.70.100">
    <property type="match status" value="1"/>
</dbReference>
<sequence>MKQKIVIKVSMKEGAKYRSKALKIVASVSGNIETIGLVGDNKDKLEVVGDLDPIKLIEVLRKKFSYAQLESVSIVEVKDEDKDKDEDKNEPEITWTCSCGVPHQTPYSHCYLSPDPTYCIW</sequence>
<dbReference type="PANTHER" id="PTHR46932">
    <property type="entry name" value="HEAVY METAL-ASSOCIATED ISOPRENYLATED PLANT PROTEIN 47"/>
    <property type="match status" value="1"/>
</dbReference>
<evidence type="ECO:0000313" key="2">
    <source>
        <dbReference type="RefSeq" id="XP_022944684.1"/>
    </source>
</evidence>
<keyword evidence="1" id="KW-1185">Reference proteome</keyword>
<reference evidence="2" key="1">
    <citation type="submission" date="2025-08" db="UniProtKB">
        <authorList>
            <consortium name="RefSeq"/>
        </authorList>
    </citation>
    <scope>IDENTIFICATION</scope>
    <source>
        <tissue evidence="2">Young leaves</tissue>
    </source>
</reference>
<organism evidence="1 2">
    <name type="scientific">Cucurbita moschata</name>
    <name type="common">Winter crookneck squash</name>
    <name type="synonym">Cucurbita pepo var. moschata</name>
    <dbReference type="NCBI Taxonomy" id="3662"/>
    <lineage>
        <taxon>Eukaryota</taxon>
        <taxon>Viridiplantae</taxon>
        <taxon>Streptophyta</taxon>
        <taxon>Embryophyta</taxon>
        <taxon>Tracheophyta</taxon>
        <taxon>Spermatophyta</taxon>
        <taxon>Magnoliopsida</taxon>
        <taxon>eudicotyledons</taxon>
        <taxon>Gunneridae</taxon>
        <taxon>Pentapetalae</taxon>
        <taxon>rosids</taxon>
        <taxon>fabids</taxon>
        <taxon>Cucurbitales</taxon>
        <taxon>Cucurbitaceae</taxon>
        <taxon>Cucurbiteae</taxon>
        <taxon>Cucurbita</taxon>
    </lineage>
</organism>
<gene>
    <name evidence="2" type="primary">LOC111449070</name>
</gene>
<dbReference type="InterPro" id="IPR042885">
    <property type="entry name" value="HIPP47/16"/>
</dbReference>
<dbReference type="GeneID" id="111449070"/>
<dbReference type="Proteomes" id="UP000504609">
    <property type="component" value="Unplaced"/>
</dbReference>
<dbReference type="PANTHER" id="PTHR46932:SF12">
    <property type="entry name" value="HEAVY METAL-ASSOCIATED ISOPRENYLATED PLANT PROTEIN 47"/>
    <property type="match status" value="1"/>
</dbReference>
<evidence type="ECO:0000313" key="1">
    <source>
        <dbReference type="Proteomes" id="UP000504609"/>
    </source>
</evidence>
<protein>
    <submittedName>
        <fullName evidence="2">Uncharacterized protein LOC111449070</fullName>
    </submittedName>
</protein>
<dbReference type="KEGG" id="cmos:111449070"/>